<gene>
    <name evidence="2" type="ORF">GUJ93_ZPchr0458g22512</name>
</gene>
<proteinExistence type="predicted"/>
<evidence type="ECO:0000256" key="1">
    <source>
        <dbReference type="SAM" id="MobiDB-lite"/>
    </source>
</evidence>
<comment type="caution">
    <text evidence="2">The sequence shown here is derived from an EMBL/GenBank/DDBJ whole genome shotgun (WGS) entry which is preliminary data.</text>
</comment>
<feature type="compositionally biased region" description="Pro residues" evidence="1">
    <location>
        <begin position="86"/>
        <end position="97"/>
    </location>
</feature>
<reference evidence="2" key="1">
    <citation type="journal article" date="2021" name="bioRxiv">
        <title>Whole Genome Assembly and Annotation of Northern Wild Rice, Zizania palustris L., Supports a Whole Genome Duplication in the Zizania Genus.</title>
        <authorList>
            <person name="Haas M."/>
            <person name="Kono T."/>
            <person name="Macchietto M."/>
            <person name="Millas R."/>
            <person name="McGilp L."/>
            <person name="Shao M."/>
            <person name="Duquette J."/>
            <person name="Hirsch C.N."/>
            <person name="Kimball J."/>
        </authorList>
    </citation>
    <scope>NUCLEOTIDE SEQUENCE</scope>
    <source>
        <tissue evidence="2">Fresh leaf tissue</tissue>
    </source>
</reference>
<protein>
    <submittedName>
        <fullName evidence="2">Uncharacterized protein</fullName>
    </submittedName>
</protein>
<feature type="region of interest" description="Disordered" evidence="1">
    <location>
        <begin position="40"/>
        <end position="129"/>
    </location>
</feature>
<dbReference type="AlphaFoldDB" id="A0A8J5RL09"/>
<feature type="compositionally biased region" description="Low complexity" evidence="1">
    <location>
        <begin position="98"/>
        <end position="122"/>
    </location>
</feature>
<evidence type="ECO:0000313" key="2">
    <source>
        <dbReference type="EMBL" id="KAG8043536.1"/>
    </source>
</evidence>
<accession>A0A8J5RL09</accession>
<name>A0A8J5RL09_ZIZPA</name>
<keyword evidence="3" id="KW-1185">Reference proteome</keyword>
<dbReference type="EMBL" id="JAAALK010000953">
    <property type="protein sequence ID" value="KAG8043536.1"/>
    <property type="molecule type" value="Genomic_DNA"/>
</dbReference>
<organism evidence="2 3">
    <name type="scientific">Zizania palustris</name>
    <name type="common">Northern wild rice</name>
    <dbReference type="NCBI Taxonomy" id="103762"/>
    <lineage>
        <taxon>Eukaryota</taxon>
        <taxon>Viridiplantae</taxon>
        <taxon>Streptophyta</taxon>
        <taxon>Embryophyta</taxon>
        <taxon>Tracheophyta</taxon>
        <taxon>Spermatophyta</taxon>
        <taxon>Magnoliopsida</taxon>
        <taxon>Liliopsida</taxon>
        <taxon>Poales</taxon>
        <taxon>Poaceae</taxon>
        <taxon>BOP clade</taxon>
        <taxon>Oryzoideae</taxon>
        <taxon>Oryzeae</taxon>
        <taxon>Zizaniinae</taxon>
        <taxon>Zizania</taxon>
    </lineage>
</organism>
<reference evidence="2" key="2">
    <citation type="submission" date="2021-02" db="EMBL/GenBank/DDBJ databases">
        <authorList>
            <person name="Kimball J.A."/>
            <person name="Haas M.W."/>
            <person name="Macchietto M."/>
            <person name="Kono T."/>
            <person name="Duquette J."/>
            <person name="Shao M."/>
        </authorList>
    </citation>
    <scope>NUCLEOTIDE SEQUENCE</scope>
    <source>
        <tissue evidence="2">Fresh leaf tissue</tissue>
    </source>
</reference>
<sequence length="260" mass="26646">MAGSALSARIRRRGGRIWRRRLPLAGFCRRRPPPSCLDVGVAGCRRRSSPGPSPARIRRRGGRSGATGLPPLGSVAGATGSGATGFPPPVSPPPSSPRPASRRPAGSAAADLPPRYFTAAPPRTRRRGGRIWRARPSLGPRVPPLLPLATTCTGRPWGAPPMLPTSPASPGLGGAPLPPRHVLADPGWAAALLPTAVALGWLAPTDVVAVDAALAAALATAKTTAAAGAREGSALAWETARQTTDAWTSMSLRRASPQGC</sequence>
<evidence type="ECO:0000313" key="3">
    <source>
        <dbReference type="Proteomes" id="UP000729402"/>
    </source>
</evidence>
<dbReference type="Proteomes" id="UP000729402">
    <property type="component" value="Unassembled WGS sequence"/>
</dbReference>